<organism evidence="7 8">
    <name type="scientific">Novosphingobium ovatum</name>
    <dbReference type="NCBI Taxonomy" id="1908523"/>
    <lineage>
        <taxon>Bacteria</taxon>
        <taxon>Pseudomonadati</taxon>
        <taxon>Pseudomonadota</taxon>
        <taxon>Alphaproteobacteria</taxon>
        <taxon>Sphingomonadales</taxon>
        <taxon>Sphingomonadaceae</taxon>
        <taxon>Novosphingobium</taxon>
    </lineage>
</organism>
<evidence type="ECO:0000256" key="5">
    <source>
        <dbReference type="ARBA" id="ARBA00023136"/>
    </source>
</evidence>
<feature type="transmembrane region" description="Helical" evidence="6">
    <location>
        <begin position="229"/>
        <end position="255"/>
    </location>
</feature>
<evidence type="ECO:0000256" key="4">
    <source>
        <dbReference type="ARBA" id="ARBA00022989"/>
    </source>
</evidence>
<feature type="transmembrane region" description="Helical" evidence="6">
    <location>
        <begin position="38"/>
        <end position="59"/>
    </location>
</feature>
<feature type="transmembrane region" description="Helical" evidence="6">
    <location>
        <begin position="298"/>
        <end position="325"/>
    </location>
</feature>
<dbReference type="InterPro" id="IPR050833">
    <property type="entry name" value="Poly_Biosynth_Transport"/>
</dbReference>
<keyword evidence="8" id="KW-1185">Reference proteome</keyword>
<feature type="transmembrane region" description="Helical" evidence="6">
    <location>
        <begin position="181"/>
        <end position="199"/>
    </location>
</feature>
<feature type="transmembrane region" description="Helical" evidence="6">
    <location>
        <begin position="370"/>
        <end position="388"/>
    </location>
</feature>
<evidence type="ECO:0000256" key="1">
    <source>
        <dbReference type="ARBA" id="ARBA00004651"/>
    </source>
</evidence>
<dbReference type="EMBL" id="JAAAPO010000005">
    <property type="protein sequence ID" value="NBC37642.1"/>
    <property type="molecule type" value="Genomic_DNA"/>
</dbReference>
<name>A0ABW9XGF8_9SPHN</name>
<evidence type="ECO:0000313" key="8">
    <source>
        <dbReference type="Proteomes" id="UP000753724"/>
    </source>
</evidence>
<evidence type="ECO:0000313" key="7">
    <source>
        <dbReference type="EMBL" id="NBC37642.1"/>
    </source>
</evidence>
<reference evidence="8" key="1">
    <citation type="submission" date="2020-01" db="EMBL/GenBank/DDBJ databases">
        <title>Sphingomonas sp. strain CSW-10.</title>
        <authorList>
            <person name="Chen W.-M."/>
        </authorList>
    </citation>
    <scope>NUCLEOTIDE SEQUENCE [LARGE SCALE GENOMIC DNA]</scope>
    <source>
        <strain evidence="8">FSY-8</strain>
    </source>
</reference>
<keyword evidence="2" id="KW-1003">Cell membrane</keyword>
<comment type="subcellular location">
    <subcellularLocation>
        <location evidence="1">Cell membrane</location>
        <topology evidence="1">Multi-pass membrane protein</topology>
    </subcellularLocation>
</comment>
<dbReference type="Proteomes" id="UP000753724">
    <property type="component" value="Unassembled WGS sequence"/>
</dbReference>
<evidence type="ECO:0008006" key="9">
    <source>
        <dbReference type="Google" id="ProtNLM"/>
    </source>
</evidence>
<feature type="transmembrane region" description="Helical" evidence="6">
    <location>
        <begin position="337"/>
        <end position="363"/>
    </location>
</feature>
<dbReference type="PANTHER" id="PTHR30250">
    <property type="entry name" value="PST FAMILY PREDICTED COLANIC ACID TRANSPORTER"/>
    <property type="match status" value="1"/>
</dbReference>
<keyword evidence="4 6" id="KW-1133">Transmembrane helix</keyword>
<keyword evidence="3 6" id="KW-0812">Transmembrane</keyword>
<evidence type="ECO:0000256" key="3">
    <source>
        <dbReference type="ARBA" id="ARBA00022692"/>
    </source>
</evidence>
<feature type="transmembrane region" description="Helical" evidence="6">
    <location>
        <begin position="267"/>
        <end position="286"/>
    </location>
</feature>
<feature type="transmembrane region" description="Helical" evidence="6">
    <location>
        <begin position="80"/>
        <end position="102"/>
    </location>
</feature>
<feature type="transmembrane region" description="Helical" evidence="6">
    <location>
        <begin position="394"/>
        <end position="416"/>
    </location>
</feature>
<protein>
    <recommendedName>
        <fullName evidence="9">O-antigen/teichoic acid export membrane protein</fullName>
    </recommendedName>
</protein>
<evidence type="ECO:0000256" key="2">
    <source>
        <dbReference type="ARBA" id="ARBA00022475"/>
    </source>
</evidence>
<keyword evidence="5 6" id="KW-0472">Membrane</keyword>
<feature type="transmembrane region" description="Helical" evidence="6">
    <location>
        <begin position="155"/>
        <end position="175"/>
    </location>
</feature>
<accession>A0ABW9XGF8</accession>
<gene>
    <name evidence="7" type="ORF">GTZ99_13890</name>
</gene>
<feature type="transmembrane region" description="Helical" evidence="6">
    <location>
        <begin position="122"/>
        <end position="143"/>
    </location>
</feature>
<feature type="transmembrane region" description="Helical" evidence="6">
    <location>
        <begin position="12"/>
        <end position="32"/>
    </location>
</feature>
<proteinExistence type="predicted"/>
<comment type="caution">
    <text evidence="7">The sequence shown here is derived from an EMBL/GenBank/DDBJ whole genome shotgun (WGS) entry which is preliminary data.</text>
</comment>
<sequence length="445" mass="47547">MRAIMVGAYGQGIQIGLQLLGVPIMVAQWGLANYGVWLALYSLPAYLAMADFGLTTAAANDMAMSMTKGDKDSAHHVFQALRLLVALVVGALFCIAAAVIFWPSSTMLDFAQQATDGHARAVTLILVVYGLVGLSNGTVNAGFRAVDRFAYGGTLYQTVFLIETSLLLGSIVLGATLFQAATVMIVIRVGGSAFANWTLRRQFPEFARRQGTIRMGVLRQLMRPALGSMILPFANATAMQGPVLLITSMLGAAAVPMYTTARTLTRFPLQLVMILSVATVTRFTVAHAADSAQNKARLVLLNLLVTAALLVPATLGVILLGQWVILHWTRGAIHTDGVLLALLAGTMLANGCWTVLSNFLIALNLQERFAYYYAASAVLALGLGRWLIPMLGIRGIGTAVLVADLLMLTLLISLVLRLGILNRAAIGAEAQALWRRIRPAAQPVS</sequence>
<dbReference type="RefSeq" id="WP_161719851.1">
    <property type="nucleotide sequence ID" value="NZ_JAAAPO010000005.1"/>
</dbReference>
<evidence type="ECO:0000256" key="6">
    <source>
        <dbReference type="SAM" id="Phobius"/>
    </source>
</evidence>
<dbReference type="PANTHER" id="PTHR30250:SF26">
    <property type="entry name" value="PSMA PROTEIN"/>
    <property type="match status" value="1"/>
</dbReference>